<dbReference type="AlphaFoldDB" id="A0A5T7Y9L0"/>
<keyword evidence="2" id="KW-0812">Transmembrane</keyword>
<comment type="caution">
    <text evidence="3">The sequence shown here is derived from an EMBL/GenBank/DDBJ whole genome shotgun (WGS) entry which is preliminary data.</text>
</comment>
<protein>
    <submittedName>
        <fullName evidence="3">Uncharacterized protein</fullName>
    </submittedName>
</protein>
<feature type="transmembrane region" description="Helical" evidence="2">
    <location>
        <begin position="6"/>
        <end position="34"/>
    </location>
</feature>
<evidence type="ECO:0000256" key="1">
    <source>
        <dbReference type="SAM" id="MobiDB-lite"/>
    </source>
</evidence>
<name>A0A5T7Y9L0_SALER</name>
<accession>A0A5T7Y9L0</accession>
<reference evidence="3" key="1">
    <citation type="submission" date="2018-06" db="EMBL/GenBank/DDBJ databases">
        <authorList>
            <consortium name="PulseNet: The National Subtyping Network for Foodborne Disease Surveillance"/>
            <person name="Tarr C.L."/>
            <person name="Trees E."/>
            <person name="Katz L.S."/>
            <person name="Carleton-Romer H.A."/>
            <person name="Stroika S."/>
            <person name="Kucerova Z."/>
            <person name="Roache K.F."/>
            <person name="Sabol A.L."/>
            <person name="Besser J."/>
            <person name="Gerner-Smidt P."/>
        </authorList>
    </citation>
    <scope>NUCLEOTIDE SEQUENCE</scope>
    <source>
        <strain evidence="3">PNUSAS041407</strain>
    </source>
</reference>
<dbReference type="RefSeq" id="WP_080071358.1">
    <property type="nucleotide sequence ID" value="NZ_MYQL01000031.1"/>
</dbReference>
<dbReference type="EMBL" id="AAGFGW010000002">
    <property type="protein sequence ID" value="EBN2887358.1"/>
    <property type="molecule type" value="Genomic_DNA"/>
</dbReference>
<feature type="region of interest" description="Disordered" evidence="1">
    <location>
        <begin position="57"/>
        <end position="78"/>
    </location>
</feature>
<keyword evidence="2" id="KW-1133">Transmembrane helix</keyword>
<evidence type="ECO:0000313" key="3">
    <source>
        <dbReference type="EMBL" id="EBN2887358.1"/>
    </source>
</evidence>
<gene>
    <name evidence="3" type="ORF">DON26_04915</name>
</gene>
<organism evidence="3">
    <name type="scientific">Salmonella enterica</name>
    <name type="common">Salmonella choleraesuis</name>
    <dbReference type="NCBI Taxonomy" id="28901"/>
    <lineage>
        <taxon>Bacteria</taxon>
        <taxon>Pseudomonadati</taxon>
        <taxon>Pseudomonadota</taxon>
        <taxon>Gammaproteobacteria</taxon>
        <taxon>Enterobacterales</taxon>
        <taxon>Enterobacteriaceae</taxon>
        <taxon>Salmonella</taxon>
    </lineage>
</organism>
<evidence type="ECO:0000256" key="2">
    <source>
        <dbReference type="SAM" id="Phobius"/>
    </source>
</evidence>
<keyword evidence="2" id="KW-0472">Membrane</keyword>
<sequence length="160" mass="17636">MSGEYLIMLGFVSALSSAVAVMILLMSALLANLLSVSLDKEKNKSKLNFASISQVEKKDKNSKGSQAQKGQGDDKNGQSGISVSGLFLTPQILKPFDYSPNPIAIECSFGSNLSYEVARKYLTYNYIVSKLMFKNKKVIVLPLEEKNNENNTCIIKEITR</sequence>
<proteinExistence type="predicted"/>